<proteinExistence type="predicted"/>
<dbReference type="STRING" id="980251.GCA_001642875_00786"/>
<feature type="transmembrane region" description="Helical" evidence="1">
    <location>
        <begin position="145"/>
        <end position="165"/>
    </location>
</feature>
<dbReference type="AlphaFoldDB" id="A0A5B9PHZ1"/>
<dbReference type="Proteomes" id="UP000322214">
    <property type="component" value="Chromosome"/>
</dbReference>
<keyword evidence="1" id="KW-0472">Membrane</keyword>
<keyword evidence="1" id="KW-0812">Transmembrane</keyword>
<evidence type="ECO:0000313" key="3">
    <source>
        <dbReference type="Proteomes" id="UP000322214"/>
    </source>
</evidence>
<dbReference type="EMBL" id="CP042912">
    <property type="protein sequence ID" value="QEG24292.1"/>
    <property type="molecule type" value="Genomic_DNA"/>
</dbReference>
<feature type="transmembrane region" description="Helical" evidence="1">
    <location>
        <begin position="33"/>
        <end position="57"/>
    </location>
</feature>
<protein>
    <submittedName>
        <fullName evidence="2">Uncharacterized protein</fullName>
    </submittedName>
</protein>
<sequence>MSDAGNEFETHEEHEEDYEGFEKRDVQKMLLKSFMIVIFCYTLFMTGLAIIGSIVFYEAFQAAANLEPDAFTREIEENSALLFKRSRYLPFVALTSAFCFGLGWLIVRLAPFSRMVHAVILVLLVAATMFVFATGDNTPAEIQTVAMIMVAFGPIALVIGARIAVGGE</sequence>
<evidence type="ECO:0000256" key="1">
    <source>
        <dbReference type="SAM" id="Phobius"/>
    </source>
</evidence>
<evidence type="ECO:0000313" key="2">
    <source>
        <dbReference type="EMBL" id="QEG24292.1"/>
    </source>
</evidence>
<dbReference type="RefSeq" id="WP_075083573.1">
    <property type="nucleotide sequence ID" value="NZ_CP042912.1"/>
</dbReference>
<reference evidence="2 3" key="1">
    <citation type="submission" date="2019-08" db="EMBL/GenBank/DDBJ databases">
        <title>Deep-cultivation of Planctomycetes and their phenomic and genomic characterization uncovers novel biology.</title>
        <authorList>
            <person name="Wiegand S."/>
            <person name="Jogler M."/>
            <person name="Boedeker C."/>
            <person name="Pinto D."/>
            <person name="Vollmers J."/>
            <person name="Rivas-Marin E."/>
            <person name="Kohn T."/>
            <person name="Peeters S.H."/>
            <person name="Heuer A."/>
            <person name="Rast P."/>
            <person name="Oberbeckmann S."/>
            <person name="Bunk B."/>
            <person name="Jeske O."/>
            <person name="Meyerdierks A."/>
            <person name="Storesund J.E."/>
            <person name="Kallscheuer N."/>
            <person name="Luecker S."/>
            <person name="Lage O.M."/>
            <person name="Pohl T."/>
            <person name="Merkel B.J."/>
            <person name="Hornburger P."/>
            <person name="Mueller R.-W."/>
            <person name="Bruemmer F."/>
            <person name="Labrenz M."/>
            <person name="Spormann A.M."/>
            <person name="Op den Camp H."/>
            <person name="Overmann J."/>
            <person name="Amann R."/>
            <person name="Jetten M.S.M."/>
            <person name="Mascher T."/>
            <person name="Medema M.H."/>
            <person name="Devos D.P."/>
            <person name="Kaster A.-K."/>
            <person name="Ovreas L."/>
            <person name="Rohde M."/>
            <person name="Galperin M.Y."/>
            <person name="Jogler C."/>
        </authorList>
    </citation>
    <scope>NUCLEOTIDE SEQUENCE [LARGE SCALE GENOMIC DNA]</scope>
    <source>
        <strain evidence="2 3">FC18</strain>
    </source>
</reference>
<gene>
    <name evidence="2" type="ORF">MFFC18_42100</name>
</gene>
<keyword evidence="1" id="KW-1133">Transmembrane helix</keyword>
<feature type="transmembrane region" description="Helical" evidence="1">
    <location>
        <begin position="88"/>
        <end position="107"/>
    </location>
</feature>
<keyword evidence="3" id="KW-1185">Reference proteome</keyword>
<organism evidence="2 3">
    <name type="scientific">Mariniblastus fucicola</name>
    <dbReference type="NCBI Taxonomy" id="980251"/>
    <lineage>
        <taxon>Bacteria</taxon>
        <taxon>Pseudomonadati</taxon>
        <taxon>Planctomycetota</taxon>
        <taxon>Planctomycetia</taxon>
        <taxon>Pirellulales</taxon>
        <taxon>Pirellulaceae</taxon>
        <taxon>Mariniblastus</taxon>
    </lineage>
</organism>
<name>A0A5B9PHZ1_9BACT</name>
<feature type="transmembrane region" description="Helical" evidence="1">
    <location>
        <begin position="114"/>
        <end position="133"/>
    </location>
</feature>
<accession>A0A5B9PHZ1</accession>
<dbReference type="KEGG" id="mff:MFFC18_42100"/>